<evidence type="ECO:0000256" key="2">
    <source>
        <dbReference type="ARBA" id="ARBA00023125"/>
    </source>
</evidence>
<evidence type="ECO:0000256" key="1">
    <source>
        <dbReference type="ARBA" id="ARBA00023015"/>
    </source>
</evidence>
<dbReference type="InterPro" id="IPR035418">
    <property type="entry name" value="AraC-bd_2"/>
</dbReference>
<name>A0A9J6RLC8_9GAMM</name>
<sequence>MIIVSPSSADSTQQQFESWSHAVNQTFSAVACERTGVLTSNFDGHLASTQLERTHLAQVQSAPLDIYRRKPHIAEVSDDYYLVKFQVEGVGVFSQLGREAVLMPGDFVLASTVEPYELHFPQHYRQAVLAIPQNILQDQLADPEQYLGRHMASNQGTNGLCSQFVMSLLQSIDNFETGLVQRLEANMLDLLVTSLTYSRPSAQRVDRELRAEHIYRVKNFINKHLKDTRLSPEMIAQAQGISTRYLHMLFKPEGVSVGRYIQQQRLQGCKASLENPELSALTATEIAYHWGFNDASHFGRSFKAMFGVSPGQYRKCL</sequence>
<comment type="caution">
    <text evidence="5">The sequence shown here is derived from an EMBL/GenBank/DDBJ whole genome shotgun (WGS) entry which is preliminary data.</text>
</comment>
<evidence type="ECO:0000313" key="6">
    <source>
        <dbReference type="Proteomes" id="UP001069090"/>
    </source>
</evidence>
<dbReference type="PANTHER" id="PTHR43280">
    <property type="entry name" value="ARAC-FAMILY TRANSCRIPTIONAL REGULATOR"/>
    <property type="match status" value="1"/>
</dbReference>
<evidence type="ECO:0000313" key="5">
    <source>
        <dbReference type="EMBL" id="MCZ0865526.1"/>
    </source>
</evidence>
<feature type="domain" description="HTH araC/xylS-type" evidence="4">
    <location>
        <begin position="215"/>
        <end position="316"/>
    </location>
</feature>
<protein>
    <submittedName>
        <fullName evidence="5">Helix-turn-helix domain-containing protein</fullName>
    </submittedName>
</protein>
<dbReference type="PRINTS" id="PR00032">
    <property type="entry name" value="HTHARAC"/>
</dbReference>
<evidence type="ECO:0000259" key="4">
    <source>
        <dbReference type="PROSITE" id="PS01124"/>
    </source>
</evidence>
<dbReference type="Proteomes" id="UP001069090">
    <property type="component" value="Unassembled WGS sequence"/>
</dbReference>
<keyword evidence="3" id="KW-0804">Transcription</keyword>
<dbReference type="InterPro" id="IPR018060">
    <property type="entry name" value="HTH_AraC"/>
</dbReference>
<dbReference type="SMART" id="SM00342">
    <property type="entry name" value="HTH_ARAC"/>
    <property type="match status" value="1"/>
</dbReference>
<dbReference type="PROSITE" id="PS01124">
    <property type="entry name" value="HTH_ARAC_FAMILY_2"/>
    <property type="match status" value="1"/>
</dbReference>
<dbReference type="Gene3D" id="1.10.10.60">
    <property type="entry name" value="Homeodomain-like"/>
    <property type="match status" value="1"/>
</dbReference>
<dbReference type="InterPro" id="IPR009057">
    <property type="entry name" value="Homeodomain-like_sf"/>
</dbReference>
<dbReference type="Pfam" id="PF14525">
    <property type="entry name" value="AraC_binding_2"/>
    <property type="match status" value="1"/>
</dbReference>
<dbReference type="GO" id="GO:0043565">
    <property type="term" value="F:sequence-specific DNA binding"/>
    <property type="evidence" value="ECO:0007669"/>
    <property type="project" value="InterPro"/>
</dbReference>
<keyword evidence="6" id="KW-1185">Reference proteome</keyword>
<dbReference type="InterPro" id="IPR020449">
    <property type="entry name" value="Tscrpt_reg_AraC-type_HTH"/>
</dbReference>
<dbReference type="RefSeq" id="WP_258331672.1">
    <property type="nucleotide sequence ID" value="NZ_JAPTGG010000007.1"/>
</dbReference>
<keyword evidence="1" id="KW-0805">Transcription regulation</keyword>
<gene>
    <name evidence="5" type="ORF">O0V09_09960</name>
</gene>
<dbReference type="PANTHER" id="PTHR43280:SF31">
    <property type="entry name" value="TRANSCRIPTIONAL REGULATORY PROTEIN"/>
    <property type="match status" value="1"/>
</dbReference>
<proteinExistence type="predicted"/>
<organism evidence="5 6">
    <name type="scientific">Dasania phycosphaerae</name>
    <dbReference type="NCBI Taxonomy" id="2950436"/>
    <lineage>
        <taxon>Bacteria</taxon>
        <taxon>Pseudomonadati</taxon>
        <taxon>Pseudomonadota</taxon>
        <taxon>Gammaproteobacteria</taxon>
        <taxon>Cellvibrionales</taxon>
        <taxon>Spongiibacteraceae</taxon>
        <taxon>Dasania</taxon>
    </lineage>
</organism>
<dbReference type="Pfam" id="PF12833">
    <property type="entry name" value="HTH_18"/>
    <property type="match status" value="1"/>
</dbReference>
<dbReference type="GO" id="GO:0003700">
    <property type="term" value="F:DNA-binding transcription factor activity"/>
    <property type="evidence" value="ECO:0007669"/>
    <property type="project" value="InterPro"/>
</dbReference>
<evidence type="ECO:0000256" key="3">
    <source>
        <dbReference type="ARBA" id="ARBA00023163"/>
    </source>
</evidence>
<dbReference type="EMBL" id="JAPTGG010000007">
    <property type="protein sequence ID" value="MCZ0865526.1"/>
    <property type="molecule type" value="Genomic_DNA"/>
</dbReference>
<reference evidence="5 6" key="1">
    <citation type="submission" date="2022-12" db="EMBL/GenBank/DDBJ databases">
        <title>Dasania phycosphaerae sp. nov., isolated from particulate material of the south coast of Korea.</title>
        <authorList>
            <person name="Jiang Y."/>
        </authorList>
    </citation>
    <scope>NUCLEOTIDE SEQUENCE [LARGE SCALE GENOMIC DNA]</scope>
    <source>
        <strain evidence="5 6">GY-19</strain>
    </source>
</reference>
<keyword evidence="2" id="KW-0238">DNA-binding</keyword>
<dbReference type="SUPFAM" id="SSF46689">
    <property type="entry name" value="Homeodomain-like"/>
    <property type="match status" value="1"/>
</dbReference>
<accession>A0A9J6RLC8</accession>
<dbReference type="AlphaFoldDB" id="A0A9J6RLC8"/>